<dbReference type="PROSITE" id="PS50888">
    <property type="entry name" value="BHLH"/>
    <property type="match status" value="1"/>
</dbReference>
<evidence type="ECO:0000256" key="2">
    <source>
        <dbReference type="ARBA" id="ARBA00022473"/>
    </source>
</evidence>
<dbReference type="PANTHER" id="PTHR15402">
    <property type="entry name" value="TRANSCRIPTION FACTOR-LIKE 5 PROTEIN"/>
    <property type="match status" value="1"/>
</dbReference>
<evidence type="ECO:0000313" key="12">
    <source>
        <dbReference type="RefSeq" id="XP_032811233.1"/>
    </source>
</evidence>
<evidence type="ECO:0000256" key="8">
    <source>
        <dbReference type="ARBA" id="ARBA00023242"/>
    </source>
</evidence>
<accession>A0AAJ7T6U2</accession>
<sequence>MRAQGTCPTLSLCASTERRHTVVGAIISAPNCTTHVRRQCALCKKKTTIPPSSSSPTRSEEEVVMSTASSDVNATSSRAAGATDACLLMVGRLGWCQEVAWRVQNALPLGTQSPRLEWSEALGAPQLCARHPFALLLLELASRGQARHAALHVSCFVRYDSKINEKTPIIAVQRSNCTENLSAFGIDDTVECPLTQQAIQRILTKWTSLALWDSFQQIPPAIQNTGPSQGNSTDNKSIRMTTPQQPSLEGVCKATKEGGGVQDSGQTQVVLEKARADLVVRAYCKHSTALVRHSVKERQRRGRIKHCCLNMNSLLPLNPRKRPDMASVLEAAVSYLHLVLPLVSAQHMQQFADYLQSNKNYHRVSKLPKAQKDLWPKSIHALQPALPSRAEKPSKQFPGGAQPGDEMDARPSHETQSLCGGPVVLLPEPPIAHTSMAPPPSHRDVYKPTSIKLIQPRPIIHQTMNPTMEAEPSRWHSHPMPYKARPIPGSTTCTHLQAKHLSYDSEVSAFVPVSSAARRESTATAVAMSSYAPFLPRDVGRAVTPSCLTSSSLSSAVPSVGFYAPAPNEVLRMQRESPFNVHFGLSTLRHLNSAGAVSMEPATLVPACSCKLHISQSQANVASAARGIAPLVCGQSYETMNDYQQAGLPVKGDARGEGPLNYTIHNLQVGPGLSRMPSTTPQQLQCPDGSSSILPTGGHATLLDPQRSQGRGGGAGPSSSHLEWDHEEFIMKLLYSE</sequence>
<reference evidence="12" key="1">
    <citation type="submission" date="2025-08" db="UniProtKB">
        <authorList>
            <consortium name="RefSeq"/>
        </authorList>
    </citation>
    <scope>IDENTIFICATION</scope>
    <source>
        <tissue evidence="12">Sperm</tissue>
    </source>
</reference>
<feature type="compositionally biased region" description="Polar residues" evidence="9">
    <location>
        <begin position="221"/>
        <end position="247"/>
    </location>
</feature>
<evidence type="ECO:0000256" key="6">
    <source>
        <dbReference type="ARBA" id="ARBA00023125"/>
    </source>
</evidence>
<dbReference type="InterPro" id="IPR039583">
    <property type="entry name" value="TCFL5/SOLH1/2"/>
</dbReference>
<dbReference type="InterPro" id="IPR011598">
    <property type="entry name" value="bHLH_dom"/>
</dbReference>
<keyword evidence="4" id="KW-0744">Spermatogenesis</keyword>
<dbReference type="PANTHER" id="PTHR15402:SF4">
    <property type="entry name" value="SPERMATOGENESIS- AND OOGENESIS-SPECIFIC BASIC HELIX-LOOP-HELIX-CONTAINING PROTEIN 1"/>
    <property type="match status" value="1"/>
</dbReference>
<evidence type="ECO:0000256" key="5">
    <source>
        <dbReference type="ARBA" id="ARBA00023015"/>
    </source>
</evidence>
<dbReference type="InterPro" id="IPR036638">
    <property type="entry name" value="HLH_DNA-bd_sf"/>
</dbReference>
<keyword evidence="3" id="KW-0221">Differentiation</keyword>
<evidence type="ECO:0000256" key="4">
    <source>
        <dbReference type="ARBA" id="ARBA00022871"/>
    </source>
</evidence>
<dbReference type="KEGG" id="pmrn:116942903"/>
<dbReference type="GO" id="GO:0000981">
    <property type="term" value="F:DNA-binding transcription factor activity, RNA polymerase II-specific"/>
    <property type="evidence" value="ECO:0007669"/>
    <property type="project" value="TreeGrafter"/>
</dbReference>
<protein>
    <submittedName>
        <fullName evidence="12">Uncharacterized protein LOC116942903 isoform X1</fullName>
    </submittedName>
</protein>
<dbReference type="AlphaFoldDB" id="A0AAJ7T6U2"/>
<keyword evidence="5" id="KW-0805">Transcription regulation</keyword>
<name>A0AAJ7T6U2_PETMA</name>
<feature type="region of interest" description="Disordered" evidence="9">
    <location>
        <begin position="385"/>
        <end position="416"/>
    </location>
</feature>
<comment type="subcellular location">
    <subcellularLocation>
        <location evidence="1">Nucleus</location>
    </subcellularLocation>
</comment>
<dbReference type="Gene3D" id="4.10.280.10">
    <property type="entry name" value="Helix-loop-helix DNA-binding domain"/>
    <property type="match status" value="1"/>
</dbReference>
<keyword evidence="7" id="KW-0804">Transcription</keyword>
<evidence type="ECO:0000313" key="11">
    <source>
        <dbReference type="Proteomes" id="UP001318040"/>
    </source>
</evidence>
<gene>
    <name evidence="12" type="primary">LOC116942903</name>
</gene>
<dbReference type="RefSeq" id="XP_032811233.1">
    <property type="nucleotide sequence ID" value="XM_032955342.1"/>
</dbReference>
<feature type="region of interest" description="Disordered" evidence="9">
    <location>
        <begin position="671"/>
        <end position="722"/>
    </location>
</feature>
<organism evidence="11 12">
    <name type="scientific">Petromyzon marinus</name>
    <name type="common">Sea lamprey</name>
    <dbReference type="NCBI Taxonomy" id="7757"/>
    <lineage>
        <taxon>Eukaryota</taxon>
        <taxon>Metazoa</taxon>
        <taxon>Chordata</taxon>
        <taxon>Craniata</taxon>
        <taxon>Vertebrata</taxon>
        <taxon>Cyclostomata</taxon>
        <taxon>Hyperoartia</taxon>
        <taxon>Petromyzontiformes</taxon>
        <taxon>Petromyzontidae</taxon>
        <taxon>Petromyzon</taxon>
    </lineage>
</organism>
<dbReference type="GO" id="GO:0046983">
    <property type="term" value="F:protein dimerization activity"/>
    <property type="evidence" value="ECO:0007669"/>
    <property type="project" value="InterPro"/>
</dbReference>
<evidence type="ECO:0000259" key="10">
    <source>
        <dbReference type="PROSITE" id="PS50888"/>
    </source>
</evidence>
<dbReference type="SUPFAM" id="SSF47459">
    <property type="entry name" value="HLH, helix-loop-helix DNA-binding domain"/>
    <property type="match status" value="1"/>
</dbReference>
<dbReference type="GO" id="GO:0030154">
    <property type="term" value="P:cell differentiation"/>
    <property type="evidence" value="ECO:0007669"/>
    <property type="project" value="UniProtKB-KW"/>
</dbReference>
<feature type="compositionally biased region" description="Polar residues" evidence="9">
    <location>
        <begin position="676"/>
        <end position="694"/>
    </location>
</feature>
<dbReference type="GO" id="GO:0007283">
    <property type="term" value="P:spermatogenesis"/>
    <property type="evidence" value="ECO:0007669"/>
    <property type="project" value="UniProtKB-KW"/>
</dbReference>
<dbReference type="GO" id="GO:0005634">
    <property type="term" value="C:nucleus"/>
    <property type="evidence" value="ECO:0007669"/>
    <property type="project" value="UniProtKB-SubCell"/>
</dbReference>
<keyword evidence="11" id="KW-1185">Reference proteome</keyword>
<keyword evidence="6" id="KW-0238">DNA-binding</keyword>
<evidence type="ECO:0000256" key="3">
    <source>
        <dbReference type="ARBA" id="ARBA00022782"/>
    </source>
</evidence>
<dbReference type="Pfam" id="PF00010">
    <property type="entry name" value="HLH"/>
    <property type="match status" value="1"/>
</dbReference>
<evidence type="ECO:0000256" key="1">
    <source>
        <dbReference type="ARBA" id="ARBA00004123"/>
    </source>
</evidence>
<dbReference type="GO" id="GO:0000978">
    <property type="term" value="F:RNA polymerase II cis-regulatory region sequence-specific DNA binding"/>
    <property type="evidence" value="ECO:0007669"/>
    <property type="project" value="TreeGrafter"/>
</dbReference>
<dbReference type="CTD" id="54937"/>
<feature type="region of interest" description="Disordered" evidence="9">
    <location>
        <begin position="221"/>
        <end position="260"/>
    </location>
</feature>
<evidence type="ECO:0000256" key="7">
    <source>
        <dbReference type="ARBA" id="ARBA00023163"/>
    </source>
</evidence>
<proteinExistence type="predicted"/>
<keyword evidence="2" id="KW-0217">Developmental protein</keyword>
<dbReference type="Proteomes" id="UP001318040">
    <property type="component" value="Chromosome 16"/>
</dbReference>
<evidence type="ECO:0000256" key="9">
    <source>
        <dbReference type="SAM" id="MobiDB-lite"/>
    </source>
</evidence>
<keyword evidence="8" id="KW-0539">Nucleus</keyword>
<feature type="domain" description="BHLH" evidence="10">
    <location>
        <begin position="288"/>
        <end position="339"/>
    </location>
</feature>